<protein>
    <submittedName>
        <fullName evidence="1">Uncharacterized protein</fullName>
    </submittedName>
</protein>
<evidence type="ECO:0000313" key="2">
    <source>
        <dbReference type="Proteomes" id="UP001732700"/>
    </source>
</evidence>
<reference evidence="1" key="1">
    <citation type="submission" date="2021-05" db="EMBL/GenBank/DDBJ databases">
        <authorList>
            <person name="Scholz U."/>
            <person name="Mascher M."/>
            <person name="Fiebig A."/>
        </authorList>
    </citation>
    <scope>NUCLEOTIDE SEQUENCE [LARGE SCALE GENOMIC DNA]</scope>
</reference>
<dbReference type="EnsemblPlants" id="AVESA.00010b.r2.2CG0305340.1">
    <property type="protein sequence ID" value="AVESA.00010b.r2.2CG0305340.1.CDS"/>
    <property type="gene ID" value="AVESA.00010b.r2.2CG0305340"/>
</dbReference>
<organism evidence="1 2">
    <name type="scientific">Avena sativa</name>
    <name type="common">Oat</name>
    <dbReference type="NCBI Taxonomy" id="4498"/>
    <lineage>
        <taxon>Eukaryota</taxon>
        <taxon>Viridiplantae</taxon>
        <taxon>Streptophyta</taxon>
        <taxon>Embryophyta</taxon>
        <taxon>Tracheophyta</taxon>
        <taxon>Spermatophyta</taxon>
        <taxon>Magnoliopsida</taxon>
        <taxon>Liliopsida</taxon>
        <taxon>Poales</taxon>
        <taxon>Poaceae</taxon>
        <taxon>BOP clade</taxon>
        <taxon>Pooideae</taxon>
        <taxon>Poodae</taxon>
        <taxon>Poeae</taxon>
        <taxon>Poeae Chloroplast Group 1 (Aveneae type)</taxon>
        <taxon>Aveninae</taxon>
        <taxon>Avena</taxon>
    </lineage>
</organism>
<keyword evidence="2" id="KW-1185">Reference proteome</keyword>
<accession>A0ACD5USN3</accession>
<reference evidence="1" key="2">
    <citation type="submission" date="2025-09" db="UniProtKB">
        <authorList>
            <consortium name="EnsemblPlants"/>
        </authorList>
    </citation>
    <scope>IDENTIFICATION</scope>
</reference>
<name>A0ACD5USN3_AVESA</name>
<sequence>MAPRRRRSAYSVSMAATNRGYLPFFLLLLSPLITTSYSAAEAEQPVHELLLSFKASLHDPSGALATWSSSTPYCNWSHVTCTDAAAGIAGVNSSITVSLQGLGLSGDINASALCRVPGLADLSLASNAFNQTVPLQLSRCASLVSLNLSSAFFWGPLPEQFAALAGLVSLDLSGNDIEGTVPPGLAALRGLQTLDLRGNRLSGVLHPALFRNLTSLHYLDLSGNHFLESPLPPELGGMPSLRWLLLQGAGFSGAIPDTFLALEQLQVLDLSMNSLTGPVPPGFGLKFQKLLSLDLSGNGLSGPFPDGVERCLMLQRFEVQGNAFTGEIPAGLWSLPDLQVVRAEDNRFSGRLPEFPAGVSRLEQVQVDNNSFSGGIPRSIGLVRTMYRFSASLNELDGSLPDNLCDSPAMSIIDVSHNAISGTIPEFSNCKRLVSLRLSSNGFTGTIPASLGDLPVLTYIDLSSNGLTGAIPAELQNLKLALLNVSYNRLSGRVPAELVSDLPAVFLQGNPGLCGPGLPNDCDMPSRKHQGLALAATVVLFITGAVLLAVGASAMYRRLQGKNSSPWKLVLFHPTKITAEELFAAFHEKNVIGRGAFGKVYLIALQDGQNVAVKRLFCSGKLTFREVKNEMKVLAKIRHKNIAKITGFCYSSEGEVSVIYEYFQRGSLQDMICAAKFTLGWNDRLKVALGLAQGLAYLHHDCTPGVLHRDLKSSNVLLADDFEPRVAGFGVHRAVGEKAYRASLDSDLNQRCYVAPEQNFTKNPTNLMDVYSFGVILLELVTGRPAEQPASKDCSDIVSWVRRRINLIDGASQILDPSISHTAQQEMQTVLELAVRCTSVKPDQRPAMYEVVRLLQAP</sequence>
<proteinExistence type="predicted"/>
<dbReference type="Proteomes" id="UP001732700">
    <property type="component" value="Chromosome 2C"/>
</dbReference>
<evidence type="ECO:0000313" key="1">
    <source>
        <dbReference type="EnsemblPlants" id="AVESA.00010b.r2.2CG0305340.1.CDS"/>
    </source>
</evidence>